<organism evidence="1 2">
    <name type="scientific">Aureliella helgolandensis</name>
    <dbReference type="NCBI Taxonomy" id="2527968"/>
    <lineage>
        <taxon>Bacteria</taxon>
        <taxon>Pseudomonadati</taxon>
        <taxon>Planctomycetota</taxon>
        <taxon>Planctomycetia</taxon>
        <taxon>Pirellulales</taxon>
        <taxon>Pirellulaceae</taxon>
        <taxon>Aureliella</taxon>
    </lineage>
</organism>
<dbReference type="KEGG" id="ahel:Q31a_41320"/>
<dbReference type="EMBL" id="CP036298">
    <property type="protein sequence ID" value="QDV25804.1"/>
    <property type="molecule type" value="Genomic_DNA"/>
</dbReference>
<gene>
    <name evidence="1" type="ORF">Q31a_41320</name>
</gene>
<evidence type="ECO:0000313" key="1">
    <source>
        <dbReference type="EMBL" id="QDV25804.1"/>
    </source>
</evidence>
<accession>A0A518GB40</accession>
<evidence type="ECO:0000313" key="2">
    <source>
        <dbReference type="Proteomes" id="UP000318017"/>
    </source>
</evidence>
<keyword evidence="2" id="KW-1185">Reference proteome</keyword>
<reference evidence="1 2" key="1">
    <citation type="submission" date="2019-02" db="EMBL/GenBank/DDBJ databases">
        <title>Deep-cultivation of Planctomycetes and their phenomic and genomic characterization uncovers novel biology.</title>
        <authorList>
            <person name="Wiegand S."/>
            <person name="Jogler M."/>
            <person name="Boedeker C."/>
            <person name="Pinto D."/>
            <person name="Vollmers J."/>
            <person name="Rivas-Marin E."/>
            <person name="Kohn T."/>
            <person name="Peeters S.H."/>
            <person name="Heuer A."/>
            <person name="Rast P."/>
            <person name="Oberbeckmann S."/>
            <person name="Bunk B."/>
            <person name="Jeske O."/>
            <person name="Meyerdierks A."/>
            <person name="Storesund J.E."/>
            <person name="Kallscheuer N."/>
            <person name="Luecker S."/>
            <person name="Lage O.M."/>
            <person name="Pohl T."/>
            <person name="Merkel B.J."/>
            <person name="Hornburger P."/>
            <person name="Mueller R.-W."/>
            <person name="Bruemmer F."/>
            <person name="Labrenz M."/>
            <person name="Spormann A.M."/>
            <person name="Op den Camp H."/>
            <person name="Overmann J."/>
            <person name="Amann R."/>
            <person name="Jetten M.S.M."/>
            <person name="Mascher T."/>
            <person name="Medema M.H."/>
            <person name="Devos D.P."/>
            <person name="Kaster A.-K."/>
            <person name="Ovreas L."/>
            <person name="Rohde M."/>
            <person name="Galperin M.Y."/>
            <person name="Jogler C."/>
        </authorList>
    </citation>
    <scope>NUCLEOTIDE SEQUENCE [LARGE SCALE GENOMIC DNA]</scope>
    <source>
        <strain evidence="1 2">Q31a</strain>
    </source>
</reference>
<proteinExistence type="predicted"/>
<dbReference type="Proteomes" id="UP000318017">
    <property type="component" value="Chromosome"/>
</dbReference>
<sequence length="67" mass="7172">MNTEVAMLFGADEKDRQRIDQPSPALRIGLNVAVTFVDAQGVCVLSIVLSRDSGSIFSSGESGCKKR</sequence>
<dbReference type="AlphaFoldDB" id="A0A518GB40"/>
<name>A0A518GB40_9BACT</name>
<protein>
    <submittedName>
        <fullName evidence="1">Uncharacterized protein</fullName>
    </submittedName>
</protein>